<proteinExistence type="predicted"/>
<keyword evidence="3" id="KW-1185">Reference proteome</keyword>
<dbReference type="AlphaFoldDB" id="C4IHB0"/>
<reference evidence="2 3" key="1">
    <citation type="submission" date="2009-08" db="EMBL/GenBank/DDBJ databases">
        <authorList>
            <person name="Shrivastava S."/>
            <person name="Brinkac L.B."/>
            <person name="Brown J.L."/>
            <person name="Bruce D.B."/>
            <person name="Detter C."/>
            <person name="Green L.D."/>
            <person name="Munk C.A."/>
            <person name="Rogers Y.C."/>
            <person name="Tapia R."/>
            <person name="Sims D.R."/>
            <person name="Smith L.A."/>
            <person name="Smith T.J."/>
            <person name="Sutton G."/>
            <person name="Brettin T."/>
        </authorList>
    </citation>
    <scope>NUCLEOTIDE SEQUENCE [LARGE SCALE GENOMIC DNA]</scope>
    <source>
        <strain evidence="3">E4 str. BoNT E BL5262</strain>
    </source>
</reference>
<evidence type="ECO:0000313" key="2">
    <source>
        <dbReference type="EMBL" id="EEP55017.1"/>
    </source>
</evidence>
<feature type="transmembrane region" description="Helical" evidence="1">
    <location>
        <begin position="47"/>
        <end position="67"/>
    </location>
</feature>
<gene>
    <name evidence="2" type="ORF">CLP_3070</name>
</gene>
<dbReference type="RefSeq" id="WP_003408586.1">
    <property type="nucleotide sequence ID" value="NZ_ACOM01000005.1"/>
</dbReference>
<keyword evidence="1" id="KW-0472">Membrane</keyword>
<dbReference type="HOGENOM" id="CLU_131458_1_0_9"/>
<accession>C4IHB0</accession>
<keyword evidence="1" id="KW-1133">Transmembrane helix</keyword>
<keyword evidence="1" id="KW-0812">Transmembrane</keyword>
<comment type="caution">
    <text evidence="2">The sequence shown here is derived from an EMBL/GenBank/DDBJ whole genome shotgun (WGS) entry which is preliminary data.</text>
</comment>
<dbReference type="eggNOG" id="COG0537">
    <property type="taxonomic scope" value="Bacteria"/>
</dbReference>
<dbReference type="Proteomes" id="UP000003081">
    <property type="component" value="Unassembled WGS sequence"/>
</dbReference>
<sequence length="132" mass="15469">MESKIKHLEMIQAIIKRMASNSFLLKGWTITLVSAIFALSAKDSNQKFFIVTYIPIIVFWILDAYYLQQERKYRSLYDKVRNLTEKEIDFSMKVSNELFVGKSNYFRCLFSISECIFYLPTLVLIVIVIGCI</sequence>
<feature type="transmembrane region" description="Helical" evidence="1">
    <location>
        <begin position="21"/>
        <end position="41"/>
    </location>
</feature>
<evidence type="ECO:0000256" key="1">
    <source>
        <dbReference type="SAM" id="Phobius"/>
    </source>
</evidence>
<protein>
    <submittedName>
        <fullName evidence="2">Uncharacterized protein</fullName>
    </submittedName>
</protein>
<dbReference type="EMBL" id="ACOM01000005">
    <property type="protein sequence ID" value="EEP55017.1"/>
    <property type="molecule type" value="Genomic_DNA"/>
</dbReference>
<name>C4IHB0_CLOBU</name>
<feature type="transmembrane region" description="Helical" evidence="1">
    <location>
        <begin position="108"/>
        <end position="129"/>
    </location>
</feature>
<evidence type="ECO:0000313" key="3">
    <source>
        <dbReference type="Proteomes" id="UP000003081"/>
    </source>
</evidence>
<organism evidence="2 3">
    <name type="scientific">Clostridium butyricum E4 str. BoNT E BL5262</name>
    <dbReference type="NCBI Taxonomy" id="632245"/>
    <lineage>
        <taxon>Bacteria</taxon>
        <taxon>Bacillati</taxon>
        <taxon>Bacillota</taxon>
        <taxon>Clostridia</taxon>
        <taxon>Eubacteriales</taxon>
        <taxon>Clostridiaceae</taxon>
        <taxon>Clostridium</taxon>
    </lineage>
</organism>